<proteinExistence type="predicted"/>
<accession>A0A0E9UJ94</accession>
<dbReference type="AlphaFoldDB" id="A0A0E9UJ94"/>
<sequence length="27" mass="2962">MVAAVFLVYTTNLLVSPTMKFPSSTDK</sequence>
<protein>
    <submittedName>
        <fullName evidence="1">Uncharacterized protein</fullName>
    </submittedName>
</protein>
<dbReference type="EMBL" id="GBXM01042755">
    <property type="protein sequence ID" value="JAH65822.1"/>
    <property type="molecule type" value="Transcribed_RNA"/>
</dbReference>
<name>A0A0E9UJ94_ANGAN</name>
<evidence type="ECO:0000313" key="1">
    <source>
        <dbReference type="EMBL" id="JAH65822.1"/>
    </source>
</evidence>
<organism evidence="1">
    <name type="scientific">Anguilla anguilla</name>
    <name type="common">European freshwater eel</name>
    <name type="synonym">Muraena anguilla</name>
    <dbReference type="NCBI Taxonomy" id="7936"/>
    <lineage>
        <taxon>Eukaryota</taxon>
        <taxon>Metazoa</taxon>
        <taxon>Chordata</taxon>
        <taxon>Craniata</taxon>
        <taxon>Vertebrata</taxon>
        <taxon>Euteleostomi</taxon>
        <taxon>Actinopterygii</taxon>
        <taxon>Neopterygii</taxon>
        <taxon>Teleostei</taxon>
        <taxon>Anguilliformes</taxon>
        <taxon>Anguillidae</taxon>
        <taxon>Anguilla</taxon>
    </lineage>
</organism>
<reference evidence="1" key="2">
    <citation type="journal article" date="2015" name="Fish Shellfish Immunol.">
        <title>Early steps in the European eel (Anguilla anguilla)-Vibrio vulnificus interaction in the gills: Role of the RtxA13 toxin.</title>
        <authorList>
            <person name="Callol A."/>
            <person name="Pajuelo D."/>
            <person name="Ebbesson L."/>
            <person name="Teles M."/>
            <person name="MacKenzie S."/>
            <person name="Amaro C."/>
        </authorList>
    </citation>
    <scope>NUCLEOTIDE SEQUENCE</scope>
</reference>
<reference evidence="1" key="1">
    <citation type="submission" date="2014-11" db="EMBL/GenBank/DDBJ databases">
        <authorList>
            <person name="Amaro Gonzalez C."/>
        </authorList>
    </citation>
    <scope>NUCLEOTIDE SEQUENCE</scope>
</reference>